<evidence type="ECO:0000256" key="2">
    <source>
        <dbReference type="ARBA" id="ARBA00009085"/>
    </source>
</evidence>
<evidence type="ECO:0000256" key="8">
    <source>
        <dbReference type="SAM" id="MobiDB-lite"/>
    </source>
</evidence>
<dbReference type="GO" id="GO:0004843">
    <property type="term" value="F:cysteine-type deubiquitinase activity"/>
    <property type="evidence" value="ECO:0007669"/>
    <property type="project" value="UniProtKB-EC"/>
</dbReference>
<evidence type="ECO:0000259" key="9">
    <source>
        <dbReference type="PROSITE" id="PS50235"/>
    </source>
</evidence>
<evidence type="ECO:0000256" key="7">
    <source>
        <dbReference type="ARBA" id="ARBA00022807"/>
    </source>
</evidence>
<evidence type="ECO:0000256" key="3">
    <source>
        <dbReference type="ARBA" id="ARBA00012759"/>
    </source>
</evidence>
<proteinExistence type="inferred from homology"/>
<reference evidence="11" key="1">
    <citation type="submission" date="2022-11" db="UniProtKB">
        <authorList>
            <consortium name="WormBaseParasite"/>
        </authorList>
    </citation>
    <scope>IDENTIFICATION</scope>
</reference>
<evidence type="ECO:0000313" key="11">
    <source>
        <dbReference type="WBParaSite" id="Gr19_v10_g7758.t2"/>
    </source>
</evidence>
<name>A0A914I6G9_GLORO</name>
<dbReference type="PROSITE" id="PS50235">
    <property type="entry name" value="USP_3"/>
    <property type="match status" value="1"/>
</dbReference>
<dbReference type="GO" id="GO:0005634">
    <property type="term" value="C:nucleus"/>
    <property type="evidence" value="ECO:0007669"/>
    <property type="project" value="UniProtKB-SubCell"/>
</dbReference>
<keyword evidence="5" id="KW-0833">Ubl conjugation pathway</keyword>
<evidence type="ECO:0000256" key="5">
    <source>
        <dbReference type="ARBA" id="ARBA00022786"/>
    </source>
</evidence>
<dbReference type="SUPFAM" id="SSF54001">
    <property type="entry name" value="Cysteine proteinases"/>
    <property type="match status" value="1"/>
</dbReference>
<dbReference type="AlphaFoldDB" id="A0A914I6G9"/>
<keyword evidence="6" id="KW-0378">Hydrolase</keyword>
<keyword evidence="4" id="KW-0645">Protease</keyword>
<accession>A0A914I6G9</accession>
<dbReference type="Gene3D" id="3.90.70.10">
    <property type="entry name" value="Cysteine proteinases"/>
    <property type="match status" value="2"/>
</dbReference>
<evidence type="ECO:0000256" key="4">
    <source>
        <dbReference type="ARBA" id="ARBA00022670"/>
    </source>
</evidence>
<comment type="similarity">
    <text evidence="2">Belongs to the peptidase C19 family.</text>
</comment>
<evidence type="ECO:0000313" key="10">
    <source>
        <dbReference type="Proteomes" id="UP000887572"/>
    </source>
</evidence>
<feature type="domain" description="USP" evidence="9">
    <location>
        <begin position="72"/>
        <end position="327"/>
    </location>
</feature>
<dbReference type="GO" id="GO:0016579">
    <property type="term" value="P:protein deubiquitination"/>
    <property type="evidence" value="ECO:0007669"/>
    <property type="project" value="InterPro"/>
</dbReference>
<dbReference type="GO" id="GO:0006508">
    <property type="term" value="P:proteolysis"/>
    <property type="evidence" value="ECO:0007669"/>
    <property type="project" value="UniProtKB-KW"/>
</dbReference>
<sequence>MRLYKGPKQNFISSFHFPINCLAHTAPKRKRKNCTENPFCIHRLGLELLDKLSESLKAPKVLVRRDSSRQPCGLTNAGNFCYVNNFFQTWFNDLKFRQCIYNWRPSENWTKPPTARLDIEATMNCLQQLFITMQFTPFESTDAGAFIELLRLDDRQQDTDPGRHSAFSESHQPDNFLCKLQSDERDGRRRSRTANRLISAIQSFFAPEPLTDYRCEQCELRGRVTRTANFTQLPEVLIIQLTRYVVGSFQQWSCSETAACRSISAHFGRPRFATGRRWCCGLQAVQVPANNHDAPLILHVQEQDGGEDEDEQNAGTTGGGFGHTALS</sequence>
<dbReference type="Pfam" id="PF00443">
    <property type="entry name" value="UCH"/>
    <property type="match status" value="1"/>
</dbReference>
<dbReference type="WBParaSite" id="Gr19_v10_g7758.t2">
    <property type="protein sequence ID" value="Gr19_v10_g7758.t2"/>
    <property type="gene ID" value="Gr19_v10_g7758"/>
</dbReference>
<dbReference type="EC" id="3.4.19.12" evidence="3"/>
<organism evidence="10 11">
    <name type="scientific">Globodera rostochiensis</name>
    <name type="common">Golden nematode worm</name>
    <name type="synonym">Heterodera rostochiensis</name>
    <dbReference type="NCBI Taxonomy" id="31243"/>
    <lineage>
        <taxon>Eukaryota</taxon>
        <taxon>Metazoa</taxon>
        <taxon>Ecdysozoa</taxon>
        <taxon>Nematoda</taxon>
        <taxon>Chromadorea</taxon>
        <taxon>Rhabditida</taxon>
        <taxon>Tylenchina</taxon>
        <taxon>Tylenchomorpha</taxon>
        <taxon>Tylenchoidea</taxon>
        <taxon>Heteroderidae</taxon>
        <taxon>Heteroderinae</taxon>
        <taxon>Globodera</taxon>
    </lineage>
</organism>
<dbReference type="GO" id="GO:0005829">
    <property type="term" value="C:cytosol"/>
    <property type="evidence" value="ECO:0007669"/>
    <property type="project" value="TreeGrafter"/>
</dbReference>
<feature type="compositionally biased region" description="Gly residues" evidence="8">
    <location>
        <begin position="316"/>
        <end position="327"/>
    </location>
</feature>
<keyword evidence="7" id="KW-0788">Thiol protease</keyword>
<dbReference type="InterPro" id="IPR050164">
    <property type="entry name" value="Peptidase_C19"/>
</dbReference>
<dbReference type="InterPro" id="IPR028889">
    <property type="entry name" value="USP"/>
</dbReference>
<dbReference type="PANTHER" id="PTHR24006:SF722">
    <property type="entry name" value="UBIQUITIN CARBOXYL-TERMINAL HYDROLASE 48"/>
    <property type="match status" value="1"/>
</dbReference>
<comment type="catalytic activity">
    <reaction evidence="1">
        <text>Thiol-dependent hydrolysis of ester, thioester, amide, peptide and isopeptide bonds formed by the C-terminal Gly of ubiquitin (a 76-residue protein attached to proteins as an intracellular targeting signal).</text>
        <dbReference type="EC" id="3.4.19.12"/>
    </reaction>
</comment>
<feature type="region of interest" description="Disordered" evidence="8">
    <location>
        <begin position="304"/>
        <end position="327"/>
    </location>
</feature>
<evidence type="ECO:0000256" key="1">
    <source>
        <dbReference type="ARBA" id="ARBA00000707"/>
    </source>
</evidence>
<dbReference type="Proteomes" id="UP000887572">
    <property type="component" value="Unplaced"/>
</dbReference>
<dbReference type="InterPro" id="IPR001394">
    <property type="entry name" value="Peptidase_C19_UCH"/>
</dbReference>
<keyword evidence="10" id="KW-1185">Reference proteome</keyword>
<protein>
    <recommendedName>
        <fullName evidence="3">ubiquitinyl hydrolase 1</fullName>
        <ecNumber evidence="3">3.4.19.12</ecNumber>
    </recommendedName>
</protein>
<dbReference type="InterPro" id="IPR038765">
    <property type="entry name" value="Papain-like_cys_pep_sf"/>
</dbReference>
<dbReference type="PANTHER" id="PTHR24006">
    <property type="entry name" value="UBIQUITIN CARBOXYL-TERMINAL HYDROLASE"/>
    <property type="match status" value="1"/>
</dbReference>
<evidence type="ECO:0000256" key="6">
    <source>
        <dbReference type="ARBA" id="ARBA00022801"/>
    </source>
</evidence>